<dbReference type="InterPro" id="IPR001387">
    <property type="entry name" value="Cro/C1-type_HTH"/>
</dbReference>
<dbReference type="PROSITE" id="PS50943">
    <property type="entry name" value="HTH_CROC1"/>
    <property type="match status" value="1"/>
</dbReference>
<dbReference type="EMBL" id="CP044222">
    <property type="protein sequence ID" value="QEW06338.1"/>
    <property type="molecule type" value="Genomic_DNA"/>
</dbReference>
<dbReference type="InterPro" id="IPR010982">
    <property type="entry name" value="Lambda_DNA-bd_dom_sf"/>
</dbReference>
<dbReference type="GO" id="GO:0003677">
    <property type="term" value="F:DNA binding"/>
    <property type="evidence" value="ECO:0007669"/>
    <property type="project" value="InterPro"/>
</dbReference>
<dbReference type="Proteomes" id="UP000325606">
    <property type="component" value="Chromosome"/>
</dbReference>
<name>A0A5J6LDC8_9GAMM</name>
<dbReference type="SMART" id="SM00530">
    <property type="entry name" value="HTH_XRE"/>
    <property type="match status" value="1"/>
</dbReference>
<dbReference type="AlphaFoldDB" id="A0A5J6LDC8"/>
<dbReference type="CDD" id="cd00093">
    <property type="entry name" value="HTH_XRE"/>
    <property type="match status" value="1"/>
</dbReference>
<dbReference type="SUPFAM" id="SSF47413">
    <property type="entry name" value="lambda repressor-like DNA-binding domains"/>
    <property type="match status" value="1"/>
</dbReference>
<evidence type="ECO:0000313" key="3">
    <source>
        <dbReference type="Proteomes" id="UP000325606"/>
    </source>
</evidence>
<evidence type="ECO:0000313" key="2">
    <source>
        <dbReference type="EMBL" id="QEW06338.1"/>
    </source>
</evidence>
<feature type="domain" description="HTH cro/C1-type" evidence="1">
    <location>
        <begin position="18"/>
        <end position="71"/>
    </location>
</feature>
<evidence type="ECO:0000259" key="1">
    <source>
        <dbReference type="PROSITE" id="PS50943"/>
    </source>
</evidence>
<dbReference type="Gene3D" id="1.10.260.40">
    <property type="entry name" value="lambda repressor-like DNA-binding domains"/>
    <property type="match status" value="1"/>
</dbReference>
<gene>
    <name evidence="2" type="ORF">F5I99_07375</name>
</gene>
<dbReference type="KEGG" id="nik:F5I99_07375"/>
<organism evidence="2 3">
    <name type="scientific">Nitrincola iocasae</name>
    <dbReference type="NCBI Taxonomy" id="2614693"/>
    <lineage>
        <taxon>Bacteria</taxon>
        <taxon>Pseudomonadati</taxon>
        <taxon>Pseudomonadota</taxon>
        <taxon>Gammaproteobacteria</taxon>
        <taxon>Oceanospirillales</taxon>
        <taxon>Oceanospirillaceae</taxon>
        <taxon>Nitrincola</taxon>
    </lineage>
</organism>
<reference evidence="2 3" key="1">
    <citation type="submission" date="2019-09" db="EMBL/GenBank/DDBJ databases">
        <title>Nitrincola iocasae sp. nov., a bacterium isolated from the sediment collected at a cold seep field in South China Sea.</title>
        <authorList>
            <person name="Zhang H."/>
            <person name="Wang H."/>
            <person name="Li C."/>
        </authorList>
    </citation>
    <scope>NUCLEOTIDE SEQUENCE [LARGE SCALE GENOMIC DNA]</scope>
    <source>
        <strain evidence="2 3">KXZD1103</strain>
    </source>
</reference>
<keyword evidence="3" id="KW-1185">Reference proteome</keyword>
<protein>
    <submittedName>
        <fullName evidence="2">Helix-turn-helix transcriptional regulator</fullName>
    </submittedName>
</protein>
<proteinExistence type="predicted"/>
<sequence length="140" mass="15325">MSACQQKCIRMSEIGDRLKEERERIGLSQEEFGLVGGVARNAQSNYEKGKRAPDSDYLCAIARKGVDVLYILTGTQMDTSINGLTPDEVELLGIYRGCSDVGQRHLVAAGKAFQSLNPSYESIEVETVLAMAAEEKKSYG</sequence>
<accession>A0A5J6LDC8</accession>
<dbReference type="Pfam" id="PF01381">
    <property type="entry name" value="HTH_3"/>
    <property type="match status" value="1"/>
</dbReference>